<dbReference type="Pfam" id="PF05099">
    <property type="entry name" value="TerB"/>
    <property type="match status" value="1"/>
</dbReference>
<dbReference type="Gene3D" id="1.10.3680.10">
    <property type="entry name" value="TerB-like"/>
    <property type="match status" value="1"/>
</dbReference>
<organism evidence="2">
    <name type="scientific">Caldithrix abyssi</name>
    <dbReference type="NCBI Taxonomy" id="187145"/>
    <lineage>
        <taxon>Bacteria</taxon>
        <taxon>Pseudomonadati</taxon>
        <taxon>Calditrichota</taxon>
        <taxon>Calditrichia</taxon>
        <taxon>Calditrichales</taxon>
        <taxon>Calditrichaceae</taxon>
        <taxon>Caldithrix</taxon>
    </lineage>
</organism>
<dbReference type="EMBL" id="DROD01000200">
    <property type="protein sequence ID" value="HHJ52124.1"/>
    <property type="molecule type" value="Genomic_DNA"/>
</dbReference>
<dbReference type="InterPro" id="IPR029024">
    <property type="entry name" value="TerB-like"/>
</dbReference>
<evidence type="ECO:0000313" key="2">
    <source>
        <dbReference type="EMBL" id="HHJ52124.1"/>
    </source>
</evidence>
<comment type="caution">
    <text evidence="2">The sequence shown here is derived from an EMBL/GenBank/DDBJ whole genome shotgun (WGS) entry which is preliminary data.</text>
</comment>
<dbReference type="Proteomes" id="UP000886124">
    <property type="component" value="Unassembled WGS sequence"/>
</dbReference>
<dbReference type="SUPFAM" id="SSF158682">
    <property type="entry name" value="TerB-like"/>
    <property type="match status" value="1"/>
</dbReference>
<dbReference type="InterPro" id="IPR007791">
    <property type="entry name" value="DjlA_N"/>
</dbReference>
<proteinExistence type="predicted"/>
<dbReference type="CDD" id="cd07313">
    <property type="entry name" value="terB_like_2"/>
    <property type="match status" value="1"/>
</dbReference>
<protein>
    <submittedName>
        <fullName evidence="2">TerB family tellurite resistance protein</fullName>
    </submittedName>
</protein>
<evidence type="ECO:0000259" key="1">
    <source>
        <dbReference type="Pfam" id="PF05099"/>
    </source>
</evidence>
<accession>A0A7V5UEE1</accession>
<name>A0A7V5UEE1_CALAY</name>
<feature type="domain" description="Co-chaperone DjlA N-terminal" evidence="1">
    <location>
        <begin position="30"/>
        <end position="145"/>
    </location>
</feature>
<gene>
    <name evidence="2" type="ORF">ENJ89_02920</name>
</gene>
<dbReference type="AlphaFoldDB" id="A0A7V5UEE1"/>
<reference evidence="2" key="1">
    <citation type="journal article" date="2020" name="mSystems">
        <title>Genome- and Community-Level Interaction Insights into Carbon Utilization and Element Cycling Functions of Hydrothermarchaeota in Hydrothermal Sediment.</title>
        <authorList>
            <person name="Zhou Z."/>
            <person name="Liu Y."/>
            <person name="Xu W."/>
            <person name="Pan J."/>
            <person name="Luo Z.H."/>
            <person name="Li M."/>
        </authorList>
    </citation>
    <scope>NUCLEOTIDE SEQUENCE [LARGE SCALE GENOMIC DNA]</scope>
    <source>
        <strain evidence="2">HyVt-527</strain>
    </source>
</reference>
<sequence>MMLNKIKRLLNQLEPLNERATQNGGQELSVAAAVLFLEMIYADFEAAPEEKQRLKHILSSRFQLSEEQIRSLLEEAQQQRTARQDIWFFTNSIKQNFSREQKLQLLENLWQLIFADSTVDKYEDALIRKITNLIGLEHADMIQTKLRVKEKINP</sequence>